<dbReference type="GO" id="GO:0016323">
    <property type="term" value="C:basolateral plasma membrane"/>
    <property type="evidence" value="ECO:0007669"/>
    <property type="project" value="UniProtKB-SubCell"/>
</dbReference>
<dbReference type="Gene3D" id="2.60.40.10">
    <property type="entry name" value="Immunoglobulins"/>
    <property type="match status" value="2"/>
</dbReference>
<sequence length="247" mass="27092">MATTLLVVLGLALLSADRGTGAGSRISTSVVDENSTTRLTCTLNDSNIPIVGHQWMKGDKVLQEDTEPGLTTQYEVDIDKRAGQYFCVFLPETVGRASVNVEGPPKVNAVKKSEQATEREEVVLVCKSESFPPVSNWEWYKISDAGDQVLTNNSQDRIFVVSTETKTELHIRDLDLKVDSGQYICNGTSAEGSGHAVITLRVRSHLAALWPFLGIVAEVLVLVTIIFIYEKRRKPDEVLDGRVVGTT</sequence>
<accession>A0A7J7TZ02</accession>
<dbReference type="AlphaFoldDB" id="A0A7J7TZ02"/>
<dbReference type="FunFam" id="2.60.40.10:FF:000387">
    <property type="entry name" value="Neuroplastin b"/>
    <property type="match status" value="1"/>
</dbReference>
<gene>
    <name evidence="16" type="ORF">mRhiFer1_001602</name>
</gene>
<name>A0A7J7TZ02_RHIFE</name>
<keyword evidence="7" id="KW-1015">Disulfide bond</keyword>
<feature type="transmembrane region" description="Helical" evidence="13">
    <location>
        <begin position="208"/>
        <end position="229"/>
    </location>
</feature>
<keyword evidence="10" id="KW-0393">Immunoglobulin domain</keyword>
<dbReference type="GO" id="GO:0055037">
    <property type="term" value="C:recycling endosome"/>
    <property type="evidence" value="ECO:0007669"/>
    <property type="project" value="TreeGrafter"/>
</dbReference>
<dbReference type="PROSITE" id="PS50835">
    <property type="entry name" value="IG_LIKE"/>
    <property type="match status" value="1"/>
</dbReference>
<evidence type="ECO:0000256" key="9">
    <source>
        <dbReference type="ARBA" id="ARBA00023180"/>
    </source>
</evidence>
<dbReference type="Proteomes" id="UP000585614">
    <property type="component" value="Unassembled WGS sequence"/>
</dbReference>
<dbReference type="GO" id="GO:0033691">
    <property type="term" value="F:sialic acid binding"/>
    <property type="evidence" value="ECO:0007669"/>
    <property type="project" value="TreeGrafter"/>
</dbReference>
<evidence type="ECO:0000256" key="4">
    <source>
        <dbReference type="ARBA" id="ARBA00022824"/>
    </source>
</evidence>
<dbReference type="InterPro" id="IPR013783">
    <property type="entry name" value="Ig-like_fold"/>
</dbReference>
<dbReference type="GO" id="GO:0005537">
    <property type="term" value="F:D-mannose binding"/>
    <property type="evidence" value="ECO:0007669"/>
    <property type="project" value="UniProtKB-KW"/>
</dbReference>
<proteinExistence type="predicted"/>
<dbReference type="SMART" id="SM00409">
    <property type="entry name" value="IG"/>
    <property type="match status" value="2"/>
</dbReference>
<dbReference type="GO" id="GO:0042609">
    <property type="term" value="F:CD4 receptor binding"/>
    <property type="evidence" value="ECO:0007669"/>
    <property type="project" value="TreeGrafter"/>
</dbReference>
<dbReference type="InterPro" id="IPR036179">
    <property type="entry name" value="Ig-like_dom_sf"/>
</dbReference>
<dbReference type="GO" id="GO:0050859">
    <property type="term" value="P:negative regulation of B cell receptor signaling pathway"/>
    <property type="evidence" value="ECO:0007669"/>
    <property type="project" value="TreeGrafter"/>
</dbReference>
<evidence type="ECO:0000256" key="10">
    <source>
        <dbReference type="ARBA" id="ARBA00023319"/>
    </source>
</evidence>
<keyword evidence="14" id="KW-0732">Signal</keyword>
<evidence type="ECO:0000256" key="6">
    <source>
        <dbReference type="ARBA" id="ARBA00023136"/>
    </source>
</evidence>
<dbReference type="GO" id="GO:0030888">
    <property type="term" value="P:regulation of B cell proliferation"/>
    <property type="evidence" value="ECO:0007669"/>
    <property type="project" value="TreeGrafter"/>
</dbReference>
<comment type="caution">
    <text evidence="16">The sequence shown here is derived from an EMBL/GenBank/DDBJ whole genome shotgun (WGS) entry which is preliminary data.</text>
</comment>
<keyword evidence="13" id="KW-1133">Transmembrane helix</keyword>
<dbReference type="FunFam" id="2.60.40.10:FF:001329">
    <property type="entry name" value="Basigin"/>
    <property type="match status" value="1"/>
</dbReference>
<comment type="subcellular location">
    <subcellularLocation>
        <location evidence="11">Basolateral cell membrane</location>
        <topology evidence="11">Single-pass type I membrane protein</topology>
    </subcellularLocation>
    <subcellularLocation>
        <location evidence="1">Endoplasmic reticulum membrane</location>
        <topology evidence="1">Single-pass type I membrane protein</topology>
    </subcellularLocation>
</comment>
<evidence type="ECO:0000256" key="3">
    <source>
        <dbReference type="ARBA" id="ARBA00022734"/>
    </source>
</evidence>
<dbReference type="GO" id="GO:0009897">
    <property type="term" value="C:external side of plasma membrane"/>
    <property type="evidence" value="ECO:0007669"/>
    <property type="project" value="TreeGrafter"/>
</dbReference>
<reference evidence="16 17" key="1">
    <citation type="journal article" date="2020" name="Nature">
        <title>Six reference-quality genomes reveal evolution of bat adaptations.</title>
        <authorList>
            <person name="Jebb D."/>
            <person name="Huang Z."/>
            <person name="Pippel M."/>
            <person name="Hughes G.M."/>
            <person name="Lavrichenko K."/>
            <person name="Devanna P."/>
            <person name="Winkler S."/>
            <person name="Jermiin L.S."/>
            <person name="Skirmuntt E.C."/>
            <person name="Katzourakis A."/>
            <person name="Burkitt-Gray L."/>
            <person name="Ray D.A."/>
            <person name="Sullivan K.A.M."/>
            <person name="Roscito J.G."/>
            <person name="Kirilenko B.M."/>
            <person name="Davalos L.M."/>
            <person name="Corthals A.P."/>
            <person name="Power M.L."/>
            <person name="Jones G."/>
            <person name="Ransome R.D."/>
            <person name="Dechmann D.K.N."/>
            <person name="Locatelli A.G."/>
            <person name="Puechmaille S.J."/>
            <person name="Fedrigo O."/>
            <person name="Jarvis E.D."/>
            <person name="Hiller M."/>
            <person name="Vernes S.C."/>
            <person name="Myers E.W."/>
            <person name="Teeling E.C."/>
        </authorList>
    </citation>
    <scope>NUCLEOTIDE SEQUENCE [LARGE SCALE GENOMIC DNA]</scope>
    <source>
        <strain evidence="16">MRhiFer1</strain>
        <tissue evidence="16">Lung</tissue>
    </source>
</reference>
<dbReference type="EMBL" id="JACAGC010000017">
    <property type="protein sequence ID" value="KAF6305831.1"/>
    <property type="molecule type" value="Genomic_DNA"/>
</dbReference>
<feature type="signal peptide" evidence="14">
    <location>
        <begin position="1"/>
        <end position="22"/>
    </location>
</feature>
<feature type="domain" description="Ig-like" evidence="15">
    <location>
        <begin position="105"/>
        <end position="199"/>
    </location>
</feature>
<dbReference type="PRINTS" id="PR01856">
    <property type="entry name" value="BASIGIN"/>
</dbReference>
<dbReference type="GO" id="GO:0019903">
    <property type="term" value="F:protein phosphatase binding"/>
    <property type="evidence" value="ECO:0007669"/>
    <property type="project" value="TreeGrafter"/>
</dbReference>
<dbReference type="SUPFAM" id="SSF48726">
    <property type="entry name" value="Immunoglobulin"/>
    <property type="match status" value="1"/>
</dbReference>
<feature type="chain" id="PRO_5029555893" description="Basigin" evidence="14">
    <location>
        <begin position="23"/>
        <end position="247"/>
    </location>
</feature>
<evidence type="ECO:0000259" key="15">
    <source>
        <dbReference type="PROSITE" id="PS50835"/>
    </source>
</evidence>
<dbReference type="InterPro" id="IPR003599">
    <property type="entry name" value="Ig_sub"/>
</dbReference>
<dbReference type="GO" id="GO:0005789">
    <property type="term" value="C:endoplasmic reticulum membrane"/>
    <property type="evidence" value="ECO:0007669"/>
    <property type="project" value="UniProtKB-SubCell"/>
</dbReference>
<dbReference type="Pfam" id="PF13927">
    <property type="entry name" value="Ig_3"/>
    <property type="match status" value="1"/>
</dbReference>
<keyword evidence="5" id="KW-0465">Mannose-binding</keyword>
<evidence type="ECO:0000256" key="11">
    <source>
        <dbReference type="ARBA" id="ARBA00023768"/>
    </source>
</evidence>
<evidence type="ECO:0000256" key="14">
    <source>
        <dbReference type="SAM" id="SignalP"/>
    </source>
</evidence>
<evidence type="ECO:0000256" key="13">
    <source>
        <dbReference type="SAM" id="Phobius"/>
    </source>
</evidence>
<evidence type="ECO:0000256" key="7">
    <source>
        <dbReference type="ARBA" id="ARBA00023157"/>
    </source>
</evidence>
<evidence type="ECO:0000256" key="5">
    <source>
        <dbReference type="ARBA" id="ARBA00023035"/>
    </source>
</evidence>
<dbReference type="InterPro" id="IPR007110">
    <property type="entry name" value="Ig-like_dom"/>
</dbReference>
<dbReference type="PANTHER" id="PTHR46958:SF1">
    <property type="entry name" value="B-CELL RECEPTOR CD22"/>
    <property type="match status" value="1"/>
</dbReference>
<protein>
    <recommendedName>
        <fullName evidence="12">Basigin</fullName>
    </recommendedName>
</protein>
<keyword evidence="2" id="KW-1003">Cell membrane</keyword>
<dbReference type="GO" id="GO:0005769">
    <property type="term" value="C:early endosome"/>
    <property type="evidence" value="ECO:0007669"/>
    <property type="project" value="TreeGrafter"/>
</dbReference>
<organism evidence="16 17">
    <name type="scientific">Rhinolophus ferrumequinum</name>
    <name type="common">Greater horseshoe bat</name>
    <dbReference type="NCBI Taxonomy" id="59479"/>
    <lineage>
        <taxon>Eukaryota</taxon>
        <taxon>Metazoa</taxon>
        <taxon>Chordata</taxon>
        <taxon>Craniata</taxon>
        <taxon>Vertebrata</taxon>
        <taxon>Euteleostomi</taxon>
        <taxon>Mammalia</taxon>
        <taxon>Eutheria</taxon>
        <taxon>Laurasiatheria</taxon>
        <taxon>Chiroptera</taxon>
        <taxon>Yinpterochiroptera</taxon>
        <taxon>Rhinolophoidea</taxon>
        <taxon>Rhinolophidae</taxon>
        <taxon>Rhinolophinae</taxon>
        <taxon>Rhinolophus</taxon>
    </lineage>
</organism>
<evidence type="ECO:0000313" key="17">
    <source>
        <dbReference type="Proteomes" id="UP000585614"/>
    </source>
</evidence>
<keyword evidence="3" id="KW-0430">Lectin</keyword>
<keyword evidence="8" id="KW-0675">Receptor</keyword>
<keyword evidence="13" id="KW-0812">Transmembrane</keyword>
<keyword evidence="6 13" id="KW-0472">Membrane</keyword>
<dbReference type="GO" id="GO:0070062">
    <property type="term" value="C:extracellular exosome"/>
    <property type="evidence" value="ECO:0007669"/>
    <property type="project" value="TreeGrafter"/>
</dbReference>
<evidence type="ECO:0000256" key="12">
    <source>
        <dbReference type="ARBA" id="ARBA00023876"/>
    </source>
</evidence>
<keyword evidence="4" id="KW-0256">Endoplasmic reticulum</keyword>
<evidence type="ECO:0000256" key="2">
    <source>
        <dbReference type="ARBA" id="ARBA00022475"/>
    </source>
</evidence>
<evidence type="ECO:0000256" key="1">
    <source>
        <dbReference type="ARBA" id="ARBA00004115"/>
    </source>
</evidence>
<dbReference type="GO" id="GO:0042113">
    <property type="term" value="P:B cell activation"/>
    <property type="evidence" value="ECO:0007669"/>
    <property type="project" value="TreeGrafter"/>
</dbReference>
<keyword evidence="9" id="KW-0325">Glycoprotein</keyword>
<evidence type="ECO:0000256" key="8">
    <source>
        <dbReference type="ARBA" id="ARBA00023170"/>
    </source>
</evidence>
<dbReference type="PANTHER" id="PTHR46958">
    <property type="entry name" value="B-CELL RECEPTOR CD22"/>
    <property type="match status" value="1"/>
</dbReference>
<evidence type="ECO:0000313" key="16">
    <source>
        <dbReference type="EMBL" id="KAF6305831.1"/>
    </source>
</evidence>